<protein>
    <submittedName>
        <fullName evidence="3">Kinase-like domain-containing protein</fullName>
    </submittedName>
</protein>
<dbReference type="Gene3D" id="1.25.40.10">
    <property type="entry name" value="Tetratricopeptide repeat domain"/>
    <property type="match status" value="2"/>
</dbReference>
<dbReference type="GO" id="GO:0004674">
    <property type="term" value="F:protein serine/threonine kinase activity"/>
    <property type="evidence" value="ECO:0007669"/>
    <property type="project" value="TreeGrafter"/>
</dbReference>
<reference evidence="3" key="2">
    <citation type="submission" date="2019-10" db="EMBL/GenBank/DDBJ databases">
        <title>Conservation and host-specific expression of non-tandemly repeated heterogenous ribosome RNA gene in arbuscular mycorrhizal fungi.</title>
        <authorList>
            <person name="Maeda T."/>
            <person name="Kobayashi Y."/>
            <person name="Nakagawa T."/>
            <person name="Ezawa T."/>
            <person name="Yamaguchi K."/>
            <person name="Bino T."/>
            <person name="Nishimoto Y."/>
            <person name="Shigenobu S."/>
            <person name="Kawaguchi M."/>
        </authorList>
    </citation>
    <scope>NUCLEOTIDE SEQUENCE</scope>
    <source>
        <strain evidence="3">HR1</strain>
    </source>
</reference>
<dbReference type="PRINTS" id="PR00109">
    <property type="entry name" value="TYRKINASE"/>
</dbReference>
<sequence length="679" mass="78824">MASVSLNEWIYKKIKEGELSYLDYNNFSNLRVIDNESGVKRVDWVYGRAKLVLKVLINNPTINEDNMNKLLNELNNLMKVNFHPCINTFFGITKEPSSNNYMMVLQYANQGNLREYLKRNFMLLQWTDKIMMALDIARGLKCLHARNIVHRDLHAKNVLIHKNRLMIADLGLSKQLTVEITSTSYVEPQFFVGANYVRNKKSDIYSLGVLLWEISSGFPPFLTVPYYDLIYKVSNGLREEPINGTPPEYVKLYQRCWNVDPNSRPTSEEVVDILEKILPKVTKDLKIIEDSKIEDTKIKEDLKIEKVLKVTKDPKIMNYSEFAENSNSEIKEISKLEEVSKITEDSKIMKDSEIKEYTNIMENSKFMDNTNIIEDLNIITVTTDTRIVETTNNPNITDPKVTNESNITNDKKIKHDRSYSSPLAQRIEYNISEPLPCPYNNNNIEDENKLLSVTLEEIIQVYLKYNKVGWTNNFDFDEVLEKYKSKSRKIFDYLIDHPKIPHYEVMIGKFYRKGFGIDRNDIIAFQWFIKANQKNDACGHYEVGHCYYSGNGVTENNESAFKYYRLAANKGLNIAVDFLATCYEYGYGTQRDSVKAFELYKIAAKNGFIPSQYELGRCYTAGKGTQKSMKKALKWYKLYQKSNGISDVSSKIEEIEKELERGWFKRVLKKPSADSLFNL</sequence>
<dbReference type="SMART" id="SM00671">
    <property type="entry name" value="SEL1"/>
    <property type="match status" value="4"/>
</dbReference>
<dbReference type="InterPro" id="IPR011990">
    <property type="entry name" value="TPR-like_helical_dom_sf"/>
</dbReference>
<keyword evidence="3" id="KW-0418">Kinase</keyword>
<dbReference type="InterPro" id="IPR011009">
    <property type="entry name" value="Kinase-like_dom_sf"/>
</dbReference>
<dbReference type="Proteomes" id="UP000615446">
    <property type="component" value="Unassembled WGS sequence"/>
</dbReference>
<feature type="domain" description="Protein kinase" evidence="1">
    <location>
        <begin position="16"/>
        <end position="278"/>
    </location>
</feature>
<comment type="caution">
    <text evidence="2">The sequence shown here is derived from an EMBL/GenBank/DDBJ whole genome shotgun (WGS) entry which is preliminary data.</text>
</comment>
<dbReference type="InterPro" id="IPR006597">
    <property type="entry name" value="Sel1-like"/>
</dbReference>
<proteinExistence type="predicted"/>
<name>A0A2Z6S0B6_9GLOM</name>
<dbReference type="Gene3D" id="1.10.510.10">
    <property type="entry name" value="Transferase(Phosphotransferase) domain 1"/>
    <property type="match status" value="1"/>
</dbReference>
<dbReference type="OrthoDB" id="2314940at2759"/>
<dbReference type="Pfam" id="PF07714">
    <property type="entry name" value="PK_Tyr_Ser-Thr"/>
    <property type="match status" value="1"/>
</dbReference>
<dbReference type="EMBL" id="BEXD01004248">
    <property type="protein sequence ID" value="GBC08808.1"/>
    <property type="molecule type" value="Genomic_DNA"/>
</dbReference>
<dbReference type="InterPro" id="IPR000719">
    <property type="entry name" value="Prot_kinase_dom"/>
</dbReference>
<dbReference type="InterPro" id="IPR051681">
    <property type="entry name" value="Ser/Thr_Kinases-Pseudokinases"/>
</dbReference>
<dbReference type="InterPro" id="IPR001245">
    <property type="entry name" value="Ser-Thr/Tyr_kinase_cat_dom"/>
</dbReference>
<keyword evidence="3" id="KW-0808">Transferase</keyword>
<evidence type="ECO:0000259" key="1">
    <source>
        <dbReference type="PROSITE" id="PS50011"/>
    </source>
</evidence>
<dbReference type="EMBL" id="BLAL01000297">
    <property type="protein sequence ID" value="GET01108.1"/>
    <property type="molecule type" value="Genomic_DNA"/>
</dbReference>
<gene>
    <name evidence="3" type="ORF">RCL2_002753500</name>
    <name evidence="2" type="ORF">RclHR1_00840009</name>
</gene>
<dbReference type="SUPFAM" id="SSF56112">
    <property type="entry name" value="Protein kinase-like (PK-like)"/>
    <property type="match status" value="1"/>
</dbReference>
<dbReference type="AlphaFoldDB" id="A0A2Z6S0B6"/>
<evidence type="ECO:0000313" key="2">
    <source>
        <dbReference type="EMBL" id="GBC08808.1"/>
    </source>
</evidence>
<evidence type="ECO:0000313" key="4">
    <source>
        <dbReference type="Proteomes" id="UP000247702"/>
    </source>
</evidence>
<reference evidence="2 4" key="1">
    <citation type="submission" date="2017-11" db="EMBL/GenBank/DDBJ databases">
        <title>The genome of Rhizophagus clarus HR1 reveals common genetic basis of auxotrophy among arbuscular mycorrhizal fungi.</title>
        <authorList>
            <person name="Kobayashi Y."/>
        </authorList>
    </citation>
    <scope>NUCLEOTIDE SEQUENCE [LARGE SCALE GENOMIC DNA]</scope>
    <source>
        <strain evidence="2 4">HR1</strain>
    </source>
</reference>
<accession>A0A2Z6S0B6</accession>
<organism evidence="2 4">
    <name type="scientific">Rhizophagus clarus</name>
    <dbReference type="NCBI Taxonomy" id="94130"/>
    <lineage>
        <taxon>Eukaryota</taxon>
        <taxon>Fungi</taxon>
        <taxon>Fungi incertae sedis</taxon>
        <taxon>Mucoromycota</taxon>
        <taxon>Glomeromycotina</taxon>
        <taxon>Glomeromycetes</taxon>
        <taxon>Glomerales</taxon>
        <taxon>Glomeraceae</taxon>
        <taxon>Rhizophagus</taxon>
    </lineage>
</organism>
<dbReference type="Pfam" id="PF08238">
    <property type="entry name" value="Sel1"/>
    <property type="match status" value="4"/>
</dbReference>
<dbReference type="PANTHER" id="PTHR44329">
    <property type="entry name" value="SERINE/THREONINE-PROTEIN KINASE TNNI3K-RELATED"/>
    <property type="match status" value="1"/>
</dbReference>
<dbReference type="GO" id="GO:0005524">
    <property type="term" value="F:ATP binding"/>
    <property type="evidence" value="ECO:0007669"/>
    <property type="project" value="InterPro"/>
</dbReference>
<dbReference type="SUPFAM" id="SSF81901">
    <property type="entry name" value="HCP-like"/>
    <property type="match status" value="1"/>
</dbReference>
<dbReference type="PROSITE" id="PS50011">
    <property type="entry name" value="PROTEIN_KINASE_DOM"/>
    <property type="match status" value="1"/>
</dbReference>
<dbReference type="Proteomes" id="UP000247702">
    <property type="component" value="Unassembled WGS sequence"/>
</dbReference>
<evidence type="ECO:0000313" key="3">
    <source>
        <dbReference type="EMBL" id="GET01108.1"/>
    </source>
</evidence>
<keyword evidence="4" id="KW-1185">Reference proteome</keyword>